<protein>
    <submittedName>
        <fullName evidence="2">Uncharacterized protein</fullName>
    </submittedName>
</protein>
<organism evidence="2 3">
    <name type="scientific">Clitoria ternatea</name>
    <name type="common">Butterfly pea</name>
    <dbReference type="NCBI Taxonomy" id="43366"/>
    <lineage>
        <taxon>Eukaryota</taxon>
        <taxon>Viridiplantae</taxon>
        <taxon>Streptophyta</taxon>
        <taxon>Embryophyta</taxon>
        <taxon>Tracheophyta</taxon>
        <taxon>Spermatophyta</taxon>
        <taxon>Magnoliopsida</taxon>
        <taxon>eudicotyledons</taxon>
        <taxon>Gunneridae</taxon>
        <taxon>Pentapetalae</taxon>
        <taxon>rosids</taxon>
        <taxon>fabids</taxon>
        <taxon>Fabales</taxon>
        <taxon>Fabaceae</taxon>
        <taxon>Papilionoideae</taxon>
        <taxon>50 kb inversion clade</taxon>
        <taxon>NPAAA clade</taxon>
        <taxon>indigoferoid/millettioid clade</taxon>
        <taxon>Phaseoleae</taxon>
        <taxon>Clitoria</taxon>
    </lineage>
</organism>
<feature type="region of interest" description="Disordered" evidence="1">
    <location>
        <begin position="234"/>
        <end position="258"/>
    </location>
</feature>
<evidence type="ECO:0000313" key="3">
    <source>
        <dbReference type="Proteomes" id="UP001359559"/>
    </source>
</evidence>
<feature type="region of interest" description="Disordered" evidence="1">
    <location>
        <begin position="1"/>
        <end position="40"/>
    </location>
</feature>
<accession>A0AAN9KKF3</accession>
<sequence length="258" mass="28336">MSPTETLPSELSPVGVFPSGGFPIETAQNEKGTSRLNDSQANPNKFLRVIKFPSHSQVKHFRRCRLNHSNENFPILSGSHEKEGGHEPMPNEALFNWFRVPLQSVLSHPSVSTEIALLVQLLTATQHRPSFPIHTVLILPSQHRPPLPTPFSLSPNPHCPSSTSQTPTLSPKNHAVTLLLHTVLLSPSTVPLLDTTPTSSLKSSPYRPSSKPIPSLSLQLTLTAPQTHIAHLSPHQHRTAPQHRTAQSLYPLNTVQPP</sequence>
<dbReference type="Proteomes" id="UP001359559">
    <property type="component" value="Unassembled WGS sequence"/>
</dbReference>
<proteinExistence type="predicted"/>
<feature type="compositionally biased region" description="Polar residues" evidence="1">
    <location>
        <begin position="242"/>
        <end position="258"/>
    </location>
</feature>
<dbReference type="AlphaFoldDB" id="A0AAN9KKF3"/>
<name>A0AAN9KKF3_CLITE</name>
<evidence type="ECO:0000256" key="1">
    <source>
        <dbReference type="SAM" id="MobiDB-lite"/>
    </source>
</evidence>
<reference evidence="2 3" key="1">
    <citation type="submission" date="2024-01" db="EMBL/GenBank/DDBJ databases">
        <title>The genomes of 5 underutilized Papilionoideae crops provide insights into root nodulation and disease resistance.</title>
        <authorList>
            <person name="Yuan L."/>
        </authorList>
    </citation>
    <scope>NUCLEOTIDE SEQUENCE [LARGE SCALE GENOMIC DNA]</scope>
    <source>
        <strain evidence="2">LY-2023</strain>
        <tissue evidence="2">Leaf</tissue>
    </source>
</reference>
<gene>
    <name evidence="2" type="ORF">RJT34_02399</name>
</gene>
<evidence type="ECO:0000313" key="2">
    <source>
        <dbReference type="EMBL" id="KAK7317833.1"/>
    </source>
</evidence>
<dbReference type="EMBL" id="JAYKXN010000001">
    <property type="protein sequence ID" value="KAK7317833.1"/>
    <property type="molecule type" value="Genomic_DNA"/>
</dbReference>
<feature type="compositionally biased region" description="Polar residues" evidence="1">
    <location>
        <begin position="26"/>
        <end position="40"/>
    </location>
</feature>
<keyword evidence="3" id="KW-1185">Reference proteome</keyword>
<comment type="caution">
    <text evidence="2">The sequence shown here is derived from an EMBL/GenBank/DDBJ whole genome shotgun (WGS) entry which is preliminary data.</text>
</comment>